<dbReference type="eggNOG" id="COG1381">
    <property type="taxonomic scope" value="Bacteria"/>
</dbReference>
<evidence type="ECO:0000313" key="11">
    <source>
        <dbReference type="Proteomes" id="UP000004208"/>
    </source>
</evidence>
<sequence>MASKPSFRDRAFVVRTYDFGEADRVVVLLTQNHGLVRSVAKGVRKTKSRFGSRVQPFVDLDVQLYPGRNLATITQADTVAYYGSGIIEDFDRYTAACAVLESAERLSYAGEADPALFAEVSTAIKRLQDAQQATMVLDAFILRAAAHAGWGLSLFDCANCGKPGPHHAFHPALGGATCLNCRPPGAFDVEEDTLHIMWLLTNGHDAAAADRLTETTAAQTHRLATAHLQYHLEAAVSSLKIMEQA</sequence>
<dbReference type="PANTHER" id="PTHR33991">
    <property type="entry name" value="DNA REPAIR PROTEIN RECO"/>
    <property type="match status" value="1"/>
</dbReference>
<evidence type="ECO:0000256" key="2">
    <source>
        <dbReference type="ARBA" id="ARBA00007452"/>
    </source>
</evidence>
<dbReference type="NCBIfam" id="TIGR00613">
    <property type="entry name" value="reco"/>
    <property type="match status" value="1"/>
</dbReference>
<dbReference type="GO" id="GO:0006302">
    <property type="term" value="P:double-strand break repair"/>
    <property type="evidence" value="ECO:0007669"/>
    <property type="project" value="TreeGrafter"/>
</dbReference>
<dbReference type="Gene3D" id="1.20.1440.120">
    <property type="entry name" value="Recombination protein O, C-terminal domain"/>
    <property type="match status" value="1"/>
</dbReference>
<reference evidence="10" key="1">
    <citation type="submission" date="2010-06" db="EMBL/GenBank/DDBJ databases">
        <authorList>
            <person name="Muzny D."/>
            <person name="Qin X."/>
            <person name="Buhay C."/>
            <person name="Dugan-Rocha S."/>
            <person name="Ding Y."/>
            <person name="Chen G."/>
            <person name="Hawes A."/>
            <person name="Holder M."/>
            <person name="Jhangiani S."/>
            <person name="Johnson A."/>
            <person name="Khan Z."/>
            <person name="Li Z."/>
            <person name="Liu W."/>
            <person name="Liu X."/>
            <person name="Perez L."/>
            <person name="Shen H."/>
            <person name="Wang Q."/>
            <person name="Watt J."/>
            <person name="Xi L."/>
            <person name="Xin Y."/>
            <person name="Zhou J."/>
            <person name="Deng J."/>
            <person name="Jiang H."/>
            <person name="Liu Y."/>
            <person name="Qu J."/>
            <person name="Song X.-Z."/>
            <person name="Zhang L."/>
            <person name="Villasana D."/>
            <person name="Johnson A."/>
            <person name="Liu J."/>
            <person name="Liyanage D."/>
            <person name="Lorensuhewa L."/>
            <person name="Robinson T."/>
            <person name="Song A."/>
            <person name="Song B.-B."/>
            <person name="Dinh H."/>
            <person name="Thornton R."/>
            <person name="Coyle M."/>
            <person name="Francisco L."/>
            <person name="Jackson L."/>
            <person name="Javaid M."/>
            <person name="Korchina V."/>
            <person name="Kovar C."/>
            <person name="Mata R."/>
            <person name="Mathew T."/>
            <person name="Ngo R."/>
            <person name="Nguyen L."/>
            <person name="Nguyen N."/>
            <person name="Okwuonu G."/>
            <person name="Ongeri F."/>
            <person name="Pham C."/>
            <person name="Simmons D."/>
            <person name="Wilczek-Boney K."/>
            <person name="Hale W."/>
            <person name="Jakkamsetti A."/>
            <person name="Pham P."/>
            <person name="Ruth R."/>
            <person name="San Lucas F."/>
            <person name="Warren J."/>
            <person name="Zhang J."/>
            <person name="Zhao Z."/>
            <person name="Zhou C."/>
            <person name="Zhu D."/>
            <person name="Lee S."/>
            <person name="Bess C."/>
            <person name="Blankenburg K."/>
            <person name="Forbes L."/>
            <person name="Fu Q."/>
            <person name="Gubbala S."/>
            <person name="Hirani K."/>
            <person name="Jayaseelan J.C."/>
            <person name="Lara F."/>
            <person name="Munidasa M."/>
            <person name="Palculict T."/>
            <person name="Patil S."/>
            <person name="Pu L.-L."/>
            <person name="Saada N."/>
            <person name="Tang L."/>
            <person name="Weissenberger G."/>
            <person name="Zhu Y."/>
            <person name="Hemphill L."/>
            <person name="Shang Y."/>
            <person name="Youmans B."/>
            <person name="Ayvaz T."/>
            <person name="Ross M."/>
            <person name="Santibanez J."/>
            <person name="Aqrawi P."/>
            <person name="Gross S."/>
            <person name="Joshi V."/>
            <person name="Fowler G."/>
            <person name="Nazareth L."/>
            <person name="Reid J."/>
            <person name="Worley K."/>
            <person name="Petrosino J."/>
            <person name="Highlander S."/>
            <person name="Gibbs R."/>
        </authorList>
    </citation>
    <scope>NUCLEOTIDE SEQUENCE [LARGE SCALE GENOMIC DNA]</scope>
    <source>
        <strain evidence="10">ATCC 33030</strain>
    </source>
</reference>
<dbReference type="SUPFAM" id="SSF50249">
    <property type="entry name" value="Nucleic acid-binding proteins"/>
    <property type="match status" value="1"/>
</dbReference>
<feature type="domain" description="DNA replication/recombination mediator RecO N-terminal" evidence="9">
    <location>
        <begin position="7"/>
        <end position="82"/>
    </location>
</feature>
<dbReference type="PANTHER" id="PTHR33991:SF1">
    <property type="entry name" value="DNA REPAIR PROTEIN RECO"/>
    <property type="match status" value="1"/>
</dbReference>
<dbReference type="HAMAP" id="MF_00201">
    <property type="entry name" value="RecO"/>
    <property type="match status" value="1"/>
</dbReference>
<dbReference type="GO" id="GO:0006310">
    <property type="term" value="P:DNA recombination"/>
    <property type="evidence" value="ECO:0007669"/>
    <property type="project" value="UniProtKB-UniRule"/>
</dbReference>
<evidence type="ECO:0000256" key="4">
    <source>
        <dbReference type="ARBA" id="ARBA00022763"/>
    </source>
</evidence>
<dbReference type="Pfam" id="PF11967">
    <property type="entry name" value="RecO_N"/>
    <property type="match status" value="1"/>
</dbReference>
<gene>
    <name evidence="8 10" type="primary">recO</name>
    <name evidence="10" type="ORF">HMPREF0291_11146</name>
</gene>
<dbReference type="EMBL" id="ACLJ02000003">
    <property type="protein sequence ID" value="EFK53489.1"/>
    <property type="molecule type" value="Genomic_DNA"/>
</dbReference>
<keyword evidence="11" id="KW-1185">Reference proteome</keyword>
<organism evidence="10 11">
    <name type="scientific">Corynebacterium genitalium ATCC 33030</name>
    <dbReference type="NCBI Taxonomy" id="585529"/>
    <lineage>
        <taxon>Bacteria</taxon>
        <taxon>Bacillati</taxon>
        <taxon>Actinomycetota</taxon>
        <taxon>Actinomycetes</taxon>
        <taxon>Mycobacteriales</taxon>
        <taxon>Corynebacteriaceae</taxon>
        <taxon>Corynebacterium</taxon>
    </lineage>
</organism>
<dbReference type="InterPro" id="IPR042242">
    <property type="entry name" value="RecO_C"/>
</dbReference>
<dbReference type="STRING" id="585529.HMPREF0291_11146"/>
<dbReference type="Gene3D" id="2.40.50.140">
    <property type="entry name" value="Nucleic acid-binding proteins"/>
    <property type="match status" value="1"/>
</dbReference>
<comment type="function">
    <text evidence="1 8">Involved in DNA repair and RecF pathway recombination.</text>
</comment>
<evidence type="ECO:0000256" key="7">
    <source>
        <dbReference type="ARBA" id="ARBA00033409"/>
    </source>
</evidence>
<evidence type="ECO:0000256" key="8">
    <source>
        <dbReference type="HAMAP-Rule" id="MF_00201"/>
    </source>
</evidence>
<evidence type="ECO:0000256" key="1">
    <source>
        <dbReference type="ARBA" id="ARBA00003065"/>
    </source>
</evidence>
<keyword evidence="5 8" id="KW-0233">DNA recombination</keyword>
<evidence type="ECO:0000256" key="6">
    <source>
        <dbReference type="ARBA" id="ARBA00023204"/>
    </source>
</evidence>
<evidence type="ECO:0000256" key="5">
    <source>
        <dbReference type="ARBA" id="ARBA00023172"/>
    </source>
</evidence>
<name>D7WE14_9CORY</name>
<keyword evidence="4 8" id="KW-0227">DNA damage</keyword>
<dbReference type="Proteomes" id="UP000004208">
    <property type="component" value="Unassembled WGS sequence"/>
</dbReference>
<dbReference type="HOGENOM" id="CLU_066632_1_1_11"/>
<evidence type="ECO:0000256" key="3">
    <source>
        <dbReference type="ARBA" id="ARBA00021310"/>
    </source>
</evidence>
<dbReference type="SUPFAM" id="SSF57863">
    <property type="entry name" value="ArfGap/RecO-like zinc finger"/>
    <property type="match status" value="1"/>
</dbReference>
<dbReference type="OrthoDB" id="9812244at2"/>
<dbReference type="Pfam" id="PF02565">
    <property type="entry name" value="RecO_C"/>
    <property type="match status" value="1"/>
</dbReference>
<comment type="similarity">
    <text evidence="2 8">Belongs to the RecO family.</text>
</comment>
<dbReference type="RefSeq" id="WP_005289346.1">
    <property type="nucleotide sequence ID" value="NZ_CM000961.1"/>
</dbReference>
<dbReference type="InterPro" id="IPR037278">
    <property type="entry name" value="ARFGAP/RecO"/>
</dbReference>
<dbReference type="InterPro" id="IPR003717">
    <property type="entry name" value="RecO"/>
</dbReference>
<keyword evidence="6 8" id="KW-0234">DNA repair</keyword>
<evidence type="ECO:0000313" key="10">
    <source>
        <dbReference type="EMBL" id="EFK53489.1"/>
    </source>
</evidence>
<dbReference type="AlphaFoldDB" id="D7WE14"/>
<protein>
    <recommendedName>
        <fullName evidence="3 8">DNA repair protein RecO</fullName>
    </recommendedName>
    <alternativeName>
        <fullName evidence="7 8">Recombination protein O</fullName>
    </alternativeName>
</protein>
<comment type="caution">
    <text evidence="10">The sequence shown here is derived from an EMBL/GenBank/DDBJ whole genome shotgun (WGS) entry which is preliminary data.</text>
</comment>
<evidence type="ECO:0000259" key="9">
    <source>
        <dbReference type="Pfam" id="PF11967"/>
    </source>
</evidence>
<accession>D7WE14</accession>
<dbReference type="GO" id="GO:0043590">
    <property type="term" value="C:bacterial nucleoid"/>
    <property type="evidence" value="ECO:0007669"/>
    <property type="project" value="TreeGrafter"/>
</dbReference>
<proteinExistence type="inferred from homology"/>
<dbReference type="InterPro" id="IPR012340">
    <property type="entry name" value="NA-bd_OB-fold"/>
</dbReference>
<dbReference type="InterPro" id="IPR022572">
    <property type="entry name" value="DNA_rep/recomb_RecO_N"/>
</dbReference>